<feature type="chain" id="PRO_5019283282" evidence="1">
    <location>
        <begin position="21"/>
        <end position="107"/>
    </location>
</feature>
<dbReference type="EMBL" id="QXTF01000001">
    <property type="protein sequence ID" value="RIX32384.1"/>
    <property type="molecule type" value="Genomic_DNA"/>
</dbReference>
<dbReference type="OrthoDB" id="7594837at2"/>
<keyword evidence="3" id="KW-1185">Reference proteome</keyword>
<gene>
    <name evidence="2" type="ORF">D3M59_05415</name>
</gene>
<organism evidence="2 3">
    <name type="scientific">Sphingomonas edaphi</name>
    <dbReference type="NCBI Taxonomy" id="2315689"/>
    <lineage>
        <taxon>Bacteria</taxon>
        <taxon>Pseudomonadati</taxon>
        <taxon>Pseudomonadota</taxon>
        <taxon>Alphaproteobacteria</taxon>
        <taxon>Sphingomonadales</taxon>
        <taxon>Sphingomonadaceae</taxon>
        <taxon>Sphingomonas</taxon>
    </lineage>
</organism>
<evidence type="ECO:0000256" key="1">
    <source>
        <dbReference type="SAM" id="SignalP"/>
    </source>
</evidence>
<keyword evidence="1" id="KW-0732">Signal</keyword>
<dbReference type="NCBIfam" id="NF047636">
    <property type="entry name" value="CC_3452_fam"/>
    <property type="match status" value="1"/>
</dbReference>
<proteinExistence type="predicted"/>
<dbReference type="Pfam" id="PF26624">
    <property type="entry name" value="DUF8200"/>
    <property type="match status" value="1"/>
</dbReference>
<evidence type="ECO:0000313" key="2">
    <source>
        <dbReference type="EMBL" id="RIX32384.1"/>
    </source>
</evidence>
<feature type="signal peptide" evidence="1">
    <location>
        <begin position="1"/>
        <end position="20"/>
    </location>
</feature>
<accession>A0A418Q3A0</accession>
<dbReference type="Proteomes" id="UP000285023">
    <property type="component" value="Unassembled WGS sequence"/>
</dbReference>
<name>A0A418Q3A0_9SPHN</name>
<sequence length="107" mass="10740">MIRFALMFTAAAALASPAIAGSYSATPVTAPATPRIVGKDIVWSCAGGSCQGSTDYGRSVVICQNLARKAGRLESFTVDGRALGATELAKCNSSAKGGDSAALAKAN</sequence>
<dbReference type="AlphaFoldDB" id="A0A418Q3A0"/>
<evidence type="ECO:0000313" key="3">
    <source>
        <dbReference type="Proteomes" id="UP000285023"/>
    </source>
</evidence>
<protein>
    <submittedName>
        <fullName evidence="2">Uncharacterized protein</fullName>
    </submittedName>
</protein>
<dbReference type="InterPro" id="IPR058513">
    <property type="entry name" value="DUF8200"/>
</dbReference>
<dbReference type="InterPro" id="IPR058067">
    <property type="entry name" value="CC_3452-like"/>
</dbReference>
<reference evidence="2 3" key="1">
    <citation type="submission" date="2018-09" db="EMBL/GenBank/DDBJ databases">
        <title>Sphingomonas sp. DAC4.</title>
        <authorList>
            <person name="Seo T."/>
        </authorList>
    </citation>
    <scope>NUCLEOTIDE SEQUENCE [LARGE SCALE GENOMIC DNA]</scope>
    <source>
        <strain evidence="2 3">DAC4</strain>
    </source>
</reference>
<dbReference type="RefSeq" id="WP_119532269.1">
    <property type="nucleotide sequence ID" value="NZ_QXTF01000001.1"/>
</dbReference>
<comment type="caution">
    <text evidence="2">The sequence shown here is derived from an EMBL/GenBank/DDBJ whole genome shotgun (WGS) entry which is preliminary data.</text>
</comment>